<keyword evidence="2" id="KW-1185">Reference proteome</keyword>
<protein>
    <submittedName>
        <fullName evidence="1">Uncharacterized protein</fullName>
    </submittedName>
</protein>
<dbReference type="AlphaFoldDB" id="A0A4Z2HAT2"/>
<name>A0A4Z2HAT2_9TELE</name>
<evidence type="ECO:0000313" key="2">
    <source>
        <dbReference type="Proteomes" id="UP000314294"/>
    </source>
</evidence>
<dbReference type="Proteomes" id="UP000314294">
    <property type="component" value="Unassembled WGS sequence"/>
</dbReference>
<comment type="caution">
    <text evidence="1">The sequence shown here is derived from an EMBL/GenBank/DDBJ whole genome shotgun (WGS) entry which is preliminary data.</text>
</comment>
<gene>
    <name evidence="1" type="ORF">EYF80_027148</name>
</gene>
<dbReference type="EMBL" id="SRLO01000289">
    <property type="protein sequence ID" value="TNN62630.1"/>
    <property type="molecule type" value="Genomic_DNA"/>
</dbReference>
<accession>A0A4Z2HAT2</accession>
<evidence type="ECO:0000313" key="1">
    <source>
        <dbReference type="EMBL" id="TNN62630.1"/>
    </source>
</evidence>
<proteinExistence type="predicted"/>
<organism evidence="1 2">
    <name type="scientific">Liparis tanakae</name>
    <name type="common">Tanaka's snailfish</name>
    <dbReference type="NCBI Taxonomy" id="230148"/>
    <lineage>
        <taxon>Eukaryota</taxon>
        <taxon>Metazoa</taxon>
        <taxon>Chordata</taxon>
        <taxon>Craniata</taxon>
        <taxon>Vertebrata</taxon>
        <taxon>Euteleostomi</taxon>
        <taxon>Actinopterygii</taxon>
        <taxon>Neopterygii</taxon>
        <taxon>Teleostei</taxon>
        <taxon>Neoteleostei</taxon>
        <taxon>Acanthomorphata</taxon>
        <taxon>Eupercaria</taxon>
        <taxon>Perciformes</taxon>
        <taxon>Cottioidei</taxon>
        <taxon>Cottales</taxon>
        <taxon>Liparidae</taxon>
        <taxon>Liparis</taxon>
    </lineage>
</organism>
<sequence length="121" mass="14105">MVILYPILFKFEAEPTDRKKEGTEADQRTMLWEGDDEKRVQSYMHYKCESSSSVQTSPCICFCSYRAHLFCYGSLVLGSPCNIIPTVSLQVSLEVSGSRHRKQEWEVKCEEEEEEEECFWS</sequence>
<reference evidence="1 2" key="1">
    <citation type="submission" date="2019-03" db="EMBL/GenBank/DDBJ databases">
        <title>First draft genome of Liparis tanakae, snailfish: a comprehensive survey of snailfish specific genes.</title>
        <authorList>
            <person name="Kim W."/>
            <person name="Song I."/>
            <person name="Jeong J.-H."/>
            <person name="Kim D."/>
            <person name="Kim S."/>
            <person name="Ryu S."/>
            <person name="Song J.Y."/>
            <person name="Lee S.K."/>
        </authorList>
    </citation>
    <scope>NUCLEOTIDE SEQUENCE [LARGE SCALE GENOMIC DNA]</scope>
    <source>
        <tissue evidence="1">Muscle</tissue>
    </source>
</reference>